<evidence type="ECO:0000256" key="2">
    <source>
        <dbReference type="ARBA" id="ARBA00009347"/>
    </source>
</evidence>
<comment type="similarity">
    <text evidence="2">Belongs to the acyl-CoA dehydrogenase family.</text>
</comment>
<dbReference type="SUPFAM" id="SSF47203">
    <property type="entry name" value="Acyl-CoA dehydrogenase C-terminal domain-like"/>
    <property type="match status" value="1"/>
</dbReference>
<dbReference type="Proteomes" id="UP001597419">
    <property type="component" value="Unassembled WGS sequence"/>
</dbReference>
<dbReference type="InterPro" id="IPR037069">
    <property type="entry name" value="AcylCoA_DH/ox_N_sf"/>
</dbReference>
<dbReference type="InterPro" id="IPR036250">
    <property type="entry name" value="AcylCo_DH-like_C"/>
</dbReference>
<evidence type="ECO:0000256" key="1">
    <source>
        <dbReference type="ARBA" id="ARBA00001974"/>
    </source>
</evidence>
<dbReference type="PANTHER" id="PTHR43884:SF20">
    <property type="entry name" value="ACYL-COA DEHYDROGENASE FADE28"/>
    <property type="match status" value="1"/>
</dbReference>
<dbReference type="PANTHER" id="PTHR43884">
    <property type="entry name" value="ACYL-COA DEHYDROGENASE"/>
    <property type="match status" value="1"/>
</dbReference>
<sequence length="354" mass="36110">MDFTLDDTQTEIIALTAKVLGKDGDPGGVWHALAEAGLLALALPSDLDGDALGVAEVAQVLTEVGRVAAPVPALAALALGVLPVEALGSPGQRAALLPPVAAGETLLTAALHEPSAPLTVRPGTTAVANGGWRLDGVKTAVPYAAESARILIPVSMPGGTGVFLVDPRADGVTLTASRNSSETPEYTVKLDGVAVSEADQLTERGGGQALAALHRFALAGAAALGDGLLAGALTLTSRHVGERTQFGRPLATFQAVAQQIADVYVASRTVHLAATSAVWRLARGLDADTDLDVAAYWLAEEAPAALAICHHLHGGVGVDETYPLHRYSSAVKDLARAVGGAADRLGRLGERVAR</sequence>
<dbReference type="InterPro" id="IPR013786">
    <property type="entry name" value="AcylCoA_DH/ox_N"/>
</dbReference>
<evidence type="ECO:0000259" key="6">
    <source>
        <dbReference type="Pfam" id="PF00441"/>
    </source>
</evidence>
<reference evidence="9" key="1">
    <citation type="journal article" date="2019" name="Int. J. Syst. Evol. Microbiol.">
        <title>The Global Catalogue of Microorganisms (GCM) 10K type strain sequencing project: providing services to taxonomists for standard genome sequencing and annotation.</title>
        <authorList>
            <consortium name="The Broad Institute Genomics Platform"/>
            <consortium name="The Broad Institute Genome Sequencing Center for Infectious Disease"/>
            <person name="Wu L."/>
            <person name="Ma J."/>
        </authorList>
    </citation>
    <scope>NUCLEOTIDE SEQUENCE [LARGE SCALE GENOMIC DNA]</scope>
    <source>
        <strain evidence="9">CGMCC 4.7643</strain>
    </source>
</reference>
<keyword evidence="5" id="KW-0560">Oxidoreductase</keyword>
<organism evidence="8 9">
    <name type="scientific">Amycolatopsis samaneae</name>
    <dbReference type="NCBI Taxonomy" id="664691"/>
    <lineage>
        <taxon>Bacteria</taxon>
        <taxon>Bacillati</taxon>
        <taxon>Actinomycetota</taxon>
        <taxon>Actinomycetes</taxon>
        <taxon>Pseudonocardiales</taxon>
        <taxon>Pseudonocardiaceae</taxon>
        <taxon>Amycolatopsis</taxon>
    </lineage>
</organism>
<feature type="domain" description="Acyl-CoA dehydrogenase/oxidase C-terminal" evidence="6">
    <location>
        <begin position="222"/>
        <end position="332"/>
    </location>
</feature>
<feature type="domain" description="Acyl-CoA dehydrogenase/oxidase N-terminal" evidence="7">
    <location>
        <begin position="15"/>
        <end position="104"/>
    </location>
</feature>
<dbReference type="Gene3D" id="1.10.540.10">
    <property type="entry name" value="Acyl-CoA dehydrogenase/oxidase, N-terminal domain"/>
    <property type="match status" value="1"/>
</dbReference>
<gene>
    <name evidence="8" type="ORF">ACFSYJ_08085</name>
</gene>
<dbReference type="InterPro" id="IPR046373">
    <property type="entry name" value="Acyl-CoA_Oxase/DH_mid-dom_sf"/>
</dbReference>
<comment type="cofactor">
    <cofactor evidence="1">
        <name>FAD</name>
        <dbReference type="ChEBI" id="CHEBI:57692"/>
    </cofactor>
</comment>
<protein>
    <submittedName>
        <fullName evidence="8">Acyl-CoA dehydrogenase family protein</fullName>
    </submittedName>
</protein>
<keyword evidence="9" id="KW-1185">Reference proteome</keyword>
<evidence type="ECO:0000256" key="4">
    <source>
        <dbReference type="ARBA" id="ARBA00022827"/>
    </source>
</evidence>
<keyword evidence="3" id="KW-0285">Flavoprotein</keyword>
<proteinExistence type="inferred from homology"/>
<dbReference type="Gene3D" id="2.40.110.10">
    <property type="entry name" value="Butyryl-CoA Dehydrogenase, subunit A, domain 2"/>
    <property type="match status" value="1"/>
</dbReference>
<dbReference type="EMBL" id="JBHUKU010000004">
    <property type="protein sequence ID" value="MFD2458554.1"/>
    <property type="molecule type" value="Genomic_DNA"/>
</dbReference>
<evidence type="ECO:0000256" key="3">
    <source>
        <dbReference type="ARBA" id="ARBA00022630"/>
    </source>
</evidence>
<dbReference type="SUPFAM" id="SSF56645">
    <property type="entry name" value="Acyl-CoA dehydrogenase NM domain-like"/>
    <property type="match status" value="1"/>
</dbReference>
<name>A0ABW5GGT9_9PSEU</name>
<evidence type="ECO:0000313" key="8">
    <source>
        <dbReference type="EMBL" id="MFD2458554.1"/>
    </source>
</evidence>
<dbReference type="InterPro" id="IPR009100">
    <property type="entry name" value="AcylCoA_DH/oxidase_NM_dom_sf"/>
</dbReference>
<evidence type="ECO:0000259" key="7">
    <source>
        <dbReference type="Pfam" id="PF02771"/>
    </source>
</evidence>
<accession>A0ABW5GGT9</accession>
<comment type="caution">
    <text evidence="8">The sequence shown here is derived from an EMBL/GenBank/DDBJ whole genome shotgun (WGS) entry which is preliminary data.</text>
</comment>
<dbReference type="Pfam" id="PF00441">
    <property type="entry name" value="Acyl-CoA_dh_1"/>
    <property type="match status" value="1"/>
</dbReference>
<dbReference type="RefSeq" id="WP_345387809.1">
    <property type="nucleotide sequence ID" value="NZ_BAABHG010000002.1"/>
</dbReference>
<dbReference type="InterPro" id="IPR009075">
    <property type="entry name" value="AcylCo_DH/oxidase_C"/>
</dbReference>
<dbReference type="Gene3D" id="1.20.140.10">
    <property type="entry name" value="Butyryl-CoA Dehydrogenase, subunit A, domain 3"/>
    <property type="match status" value="1"/>
</dbReference>
<evidence type="ECO:0000313" key="9">
    <source>
        <dbReference type="Proteomes" id="UP001597419"/>
    </source>
</evidence>
<dbReference type="Pfam" id="PF02771">
    <property type="entry name" value="Acyl-CoA_dh_N"/>
    <property type="match status" value="1"/>
</dbReference>
<keyword evidence="4" id="KW-0274">FAD</keyword>
<evidence type="ECO:0000256" key="5">
    <source>
        <dbReference type="ARBA" id="ARBA00023002"/>
    </source>
</evidence>